<evidence type="ECO:0000313" key="2">
    <source>
        <dbReference type="EMBL" id="PIS13381.1"/>
    </source>
</evidence>
<keyword evidence="1" id="KW-0812">Transmembrane</keyword>
<organism evidence="2 3">
    <name type="scientific">Candidatus Tagabacteria bacterium CG09_land_8_20_14_0_10_41_14</name>
    <dbReference type="NCBI Taxonomy" id="1975021"/>
    <lineage>
        <taxon>Bacteria</taxon>
        <taxon>Candidatus Tagaibacteriota</taxon>
    </lineage>
</organism>
<comment type="caution">
    <text evidence="2">The sequence shown here is derived from an EMBL/GenBank/DDBJ whole genome shotgun (WGS) entry which is preliminary data.</text>
</comment>
<evidence type="ECO:0000313" key="3">
    <source>
        <dbReference type="Proteomes" id="UP000230353"/>
    </source>
</evidence>
<keyword evidence="1" id="KW-0472">Membrane</keyword>
<dbReference type="Proteomes" id="UP000230353">
    <property type="component" value="Unassembled WGS sequence"/>
</dbReference>
<feature type="transmembrane region" description="Helical" evidence="1">
    <location>
        <begin position="12"/>
        <end position="35"/>
    </location>
</feature>
<dbReference type="AlphaFoldDB" id="A0A2H0WL41"/>
<gene>
    <name evidence="2" type="ORF">COT67_02080</name>
</gene>
<proteinExistence type="predicted"/>
<reference evidence="3" key="1">
    <citation type="submission" date="2017-09" db="EMBL/GenBank/DDBJ databases">
        <title>Depth-based differentiation of microbial function through sediment-hosted aquifers and enrichment of novel symbionts in the deep terrestrial subsurface.</title>
        <authorList>
            <person name="Probst A.J."/>
            <person name="Ladd B."/>
            <person name="Jarett J.K."/>
            <person name="Geller-Mcgrath D.E."/>
            <person name="Sieber C.M.K."/>
            <person name="Emerson J.B."/>
            <person name="Anantharaman K."/>
            <person name="Thomas B.C."/>
            <person name="Malmstrom R."/>
            <person name="Stieglmeier M."/>
            <person name="Klingl A."/>
            <person name="Woyke T."/>
            <person name="Ryan C.M."/>
            <person name="Banfield J.F."/>
        </authorList>
    </citation>
    <scope>NUCLEOTIDE SEQUENCE [LARGE SCALE GENOMIC DNA]</scope>
</reference>
<evidence type="ECO:0008006" key="4">
    <source>
        <dbReference type="Google" id="ProtNLM"/>
    </source>
</evidence>
<keyword evidence="1" id="KW-1133">Transmembrane helix</keyword>
<evidence type="ECO:0000256" key="1">
    <source>
        <dbReference type="SAM" id="Phobius"/>
    </source>
</evidence>
<accession>A0A2H0WL41</accession>
<name>A0A2H0WL41_9BACT</name>
<sequence>MFLSSKKLLITAGVVFFVILFLVFFLVFLDFRIAVQKKMVVESKKEMALYDKRINNLKEIKKSLARNQENYSKMESVFLEEDSLVVFIQEMESLARHCGAALDIKGVVFNSQNNKYPSFTIFLKGSFSSIYNYLYLLENSKYQVAFGRLNLQEEGDGSWGASLVLNFLSFSP</sequence>
<protein>
    <recommendedName>
        <fullName evidence="4">Type 4 fimbrial biogenesis protein PilO</fullName>
    </recommendedName>
</protein>
<dbReference type="EMBL" id="PEZL01000031">
    <property type="protein sequence ID" value="PIS13381.1"/>
    <property type="molecule type" value="Genomic_DNA"/>
</dbReference>